<gene>
    <name evidence="5" type="ORF">A8L58_00945</name>
    <name evidence="4" type="ORF">AXH35_16005</name>
</gene>
<evidence type="ECO:0000313" key="6">
    <source>
        <dbReference type="Proteomes" id="UP000075221"/>
    </source>
</evidence>
<dbReference type="RefSeq" id="WP_015069937.1">
    <property type="nucleotide sequence ID" value="NZ_CP013126.1"/>
</dbReference>
<evidence type="ECO:0000313" key="5">
    <source>
        <dbReference type="EMBL" id="AOZ45511.1"/>
    </source>
</evidence>
<dbReference type="Proteomes" id="UP000178666">
    <property type="component" value="Chromosome"/>
</dbReference>
<proteinExistence type="predicted"/>
<evidence type="ECO:0000256" key="2">
    <source>
        <dbReference type="PROSITE-ProRule" id="PRU00703"/>
    </source>
</evidence>
<dbReference type="SUPFAM" id="SSF54631">
    <property type="entry name" value="CBS-domain pair"/>
    <property type="match status" value="1"/>
</dbReference>
<dbReference type="EMBL" id="CP015970">
    <property type="protein sequence ID" value="AOZ45511.1"/>
    <property type="molecule type" value="Genomic_DNA"/>
</dbReference>
<dbReference type="KEGG" id="aaci:ASQ49_15155"/>
<dbReference type="OrthoDB" id="9807125at2"/>
<keyword evidence="1 2" id="KW-0129">CBS domain</keyword>
<accession>A0A142KKT4</accession>
<dbReference type="Pfam" id="PF00571">
    <property type="entry name" value="CBS"/>
    <property type="match status" value="2"/>
</dbReference>
<dbReference type="InterPro" id="IPR046342">
    <property type="entry name" value="CBS_dom_sf"/>
</dbReference>
<dbReference type="InterPro" id="IPR044725">
    <property type="entry name" value="CBSX3_CBS_dom"/>
</dbReference>
<evidence type="ECO:0000256" key="1">
    <source>
        <dbReference type="ARBA" id="ARBA00023122"/>
    </source>
</evidence>
<dbReference type="Gene3D" id="3.10.580.10">
    <property type="entry name" value="CBS-domain"/>
    <property type="match status" value="1"/>
</dbReference>
<dbReference type="PROSITE" id="PS51371">
    <property type="entry name" value="CBS"/>
    <property type="match status" value="2"/>
</dbReference>
<keyword evidence="4" id="KW-0808">Transferase</keyword>
<dbReference type="AlphaFoldDB" id="A0A142KKT4"/>
<dbReference type="PANTHER" id="PTHR43080:SF2">
    <property type="entry name" value="CBS DOMAIN-CONTAINING PROTEIN"/>
    <property type="match status" value="1"/>
</dbReference>
<dbReference type="EMBL" id="CP014352">
    <property type="protein sequence ID" value="AMS06722.1"/>
    <property type="molecule type" value="Genomic_DNA"/>
</dbReference>
<evidence type="ECO:0000313" key="4">
    <source>
        <dbReference type="EMBL" id="AMS06722.1"/>
    </source>
</evidence>
<keyword evidence="7" id="KW-1185">Reference proteome</keyword>
<reference evidence="5 7" key="1">
    <citation type="journal article" date="2016" name="Plant Dis.">
        <title>Improved production of propionic acid using genome shuffling.</title>
        <authorList>
            <person name="Luna-Flores C.H."/>
            <person name="Palfreyman R.W."/>
            <person name="Kromer J.O."/>
            <person name="Nielsen L.K."/>
            <person name="Marcellin E."/>
        </authorList>
    </citation>
    <scope>NUCLEOTIDE SEQUENCE [LARGE SCALE GENOMIC DNA]</scope>
    <source>
        <strain evidence="5 7">F3E8</strain>
    </source>
</reference>
<dbReference type="GO" id="GO:0016301">
    <property type="term" value="F:kinase activity"/>
    <property type="evidence" value="ECO:0007669"/>
    <property type="project" value="UniProtKB-KW"/>
</dbReference>
<dbReference type="InterPro" id="IPR051257">
    <property type="entry name" value="Diverse_CBS-Domain"/>
</dbReference>
<protein>
    <submittedName>
        <fullName evidence="4">Histidine kinase</fullName>
    </submittedName>
</protein>
<dbReference type="SMART" id="SM00116">
    <property type="entry name" value="CBS"/>
    <property type="match status" value="2"/>
</dbReference>
<dbReference type="GeneID" id="88086344"/>
<dbReference type="PANTHER" id="PTHR43080">
    <property type="entry name" value="CBS DOMAIN-CONTAINING PROTEIN CBSX3, MITOCHONDRIAL"/>
    <property type="match status" value="1"/>
</dbReference>
<dbReference type="InterPro" id="IPR000644">
    <property type="entry name" value="CBS_dom"/>
</dbReference>
<name>A0A142KKT4_9ACTN</name>
<keyword evidence="4" id="KW-0418">Kinase</keyword>
<dbReference type="Proteomes" id="UP000075221">
    <property type="component" value="Chromosome"/>
</dbReference>
<evidence type="ECO:0000313" key="7">
    <source>
        <dbReference type="Proteomes" id="UP000178666"/>
    </source>
</evidence>
<dbReference type="OMA" id="PIKVYMT"/>
<feature type="domain" description="CBS" evidence="3">
    <location>
        <begin position="75"/>
        <end position="131"/>
    </location>
</feature>
<organism evidence="4 6">
    <name type="scientific">Acidipropionibacterium acidipropionici</name>
    <dbReference type="NCBI Taxonomy" id="1748"/>
    <lineage>
        <taxon>Bacteria</taxon>
        <taxon>Bacillati</taxon>
        <taxon>Actinomycetota</taxon>
        <taxon>Actinomycetes</taxon>
        <taxon>Propionibacteriales</taxon>
        <taxon>Propionibacteriaceae</taxon>
        <taxon>Acidipropionibacterium</taxon>
    </lineage>
</organism>
<reference evidence="4 6" key="2">
    <citation type="submission" date="2016-02" db="EMBL/GenBank/DDBJ databases">
        <title>Complete Genome Sequence of Propionibacterium acidipropionici ATCC 55737.</title>
        <authorList>
            <person name="Luna Flores C.H."/>
            <person name="Nielsen L.K."/>
            <person name="Marcellin E."/>
        </authorList>
    </citation>
    <scope>NUCLEOTIDE SEQUENCE [LARGE SCALE GENOMIC DNA]</scope>
    <source>
        <strain evidence="4 6">ATCC 55737</strain>
    </source>
</reference>
<dbReference type="CDD" id="cd04623">
    <property type="entry name" value="CBS_pair_bac_euk"/>
    <property type="match status" value="1"/>
</dbReference>
<evidence type="ECO:0000259" key="3">
    <source>
        <dbReference type="PROSITE" id="PS51371"/>
    </source>
</evidence>
<sequence>MIISEVLRKRGTSVVTVVSSATVGDLLNLLVERNIGCAVVSDTAGRIDGIVSERDIVRHLASDPALLDHPVATIMVTDVTTCLPGADLEEVARTMTEERIRHIPVVEDGRLVNIVSIGDVVKNRLDQLQDERDHLMNYVSTAEALTPPR</sequence>
<feature type="domain" description="CBS" evidence="3">
    <location>
        <begin position="7"/>
        <end position="71"/>
    </location>
</feature>